<comment type="caution">
    <text evidence="2">The sequence shown here is derived from an EMBL/GenBank/DDBJ whole genome shotgun (WGS) entry which is preliminary data.</text>
</comment>
<dbReference type="Proteomes" id="UP000516437">
    <property type="component" value="Chromosome 8"/>
</dbReference>
<proteinExistence type="predicted"/>
<evidence type="ECO:0000256" key="1">
    <source>
        <dbReference type="SAM" id="MobiDB-lite"/>
    </source>
</evidence>
<reference evidence="2 3" key="1">
    <citation type="journal article" date="2019" name="Plant Biotechnol. J.">
        <title>The red bayberry genome and genetic basis of sex determination.</title>
        <authorList>
            <person name="Jia H.M."/>
            <person name="Jia H.J."/>
            <person name="Cai Q.L."/>
            <person name="Wang Y."/>
            <person name="Zhao H.B."/>
            <person name="Yang W.F."/>
            <person name="Wang G.Y."/>
            <person name="Li Y.H."/>
            <person name="Zhan D.L."/>
            <person name="Shen Y.T."/>
            <person name="Niu Q.F."/>
            <person name="Chang L."/>
            <person name="Qiu J."/>
            <person name="Zhao L."/>
            <person name="Xie H.B."/>
            <person name="Fu W.Y."/>
            <person name="Jin J."/>
            <person name="Li X.W."/>
            <person name="Jiao Y."/>
            <person name="Zhou C.C."/>
            <person name="Tu T."/>
            <person name="Chai C.Y."/>
            <person name="Gao J.L."/>
            <person name="Fan L.J."/>
            <person name="van de Weg E."/>
            <person name="Wang J.Y."/>
            <person name="Gao Z.S."/>
        </authorList>
    </citation>
    <scope>NUCLEOTIDE SEQUENCE [LARGE SCALE GENOMIC DNA]</scope>
    <source>
        <tissue evidence="2">Leaves</tissue>
    </source>
</reference>
<dbReference type="AlphaFoldDB" id="A0A6A1UT79"/>
<protein>
    <submittedName>
        <fullName evidence="2">Uncharacterized protein</fullName>
    </submittedName>
</protein>
<sequence length="180" mass="20537">MGFVQNDDDQWVKKVVANPSQDIQVEAAGEDEVEEEDLEEVEEVVEDRPESDVPVTASSRTPATGRSVFAGSHATRLALLEASILDLQDQLFSIHIDLWIGLEEIHSLLESRTVDFAVLIRKAHMIRTNYNNNLTVGRNVMWDWWKTFRRQSNELKKSMDIMTTTITRATTTISHHVNVF</sequence>
<accession>A0A6A1UT79</accession>
<organism evidence="2 3">
    <name type="scientific">Morella rubra</name>
    <name type="common">Chinese bayberry</name>
    <dbReference type="NCBI Taxonomy" id="262757"/>
    <lineage>
        <taxon>Eukaryota</taxon>
        <taxon>Viridiplantae</taxon>
        <taxon>Streptophyta</taxon>
        <taxon>Embryophyta</taxon>
        <taxon>Tracheophyta</taxon>
        <taxon>Spermatophyta</taxon>
        <taxon>Magnoliopsida</taxon>
        <taxon>eudicotyledons</taxon>
        <taxon>Gunneridae</taxon>
        <taxon>Pentapetalae</taxon>
        <taxon>rosids</taxon>
        <taxon>fabids</taxon>
        <taxon>Fagales</taxon>
        <taxon>Myricaceae</taxon>
        <taxon>Morella</taxon>
    </lineage>
</organism>
<name>A0A6A1UT79_9ROSI</name>
<evidence type="ECO:0000313" key="2">
    <source>
        <dbReference type="EMBL" id="KAB1203694.1"/>
    </source>
</evidence>
<feature type="region of interest" description="Disordered" evidence="1">
    <location>
        <begin position="23"/>
        <end position="65"/>
    </location>
</feature>
<feature type="compositionally biased region" description="Acidic residues" evidence="1">
    <location>
        <begin position="28"/>
        <end position="45"/>
    </location>
</feature>
<dbReference type="EMBL" id="RXIC02000026">
    <property type="protein sequence ID" value="KAB1203694.1"/>
    <property type="molecule type" value="Genomic_DNA"/>
</dbReference>
<gene>
    <name evidence="2" type="ORF">CJ030_MR8G025487</name>
</gene>
<evidence type="ECO:0000313" key="3">
    <source>
        <dbReference type="Proteomes" id="UP000516437"/>
    </source>
</evidence>
<keyword evidence="3" id="KW-1185">Reference proteome</keyword>